<evidence type="ECO:0000313" key="3">
    <source>
        <dbReference type="Proteomes" id="UP001288387"/>
    </source>
</evidence>
<dbReference type="RefSeq" id="WP_239503728.1">
    <property type="nucleotide sequence ID" value="NZ_JAKJQX010000016.1"/>
</dbReference>
<dbReference type="Proteomes" id="UP001288387">
    <property type="component" value="Unassembled WGS sequence"/>
</dbReference>
<dbReference type="Pfam" id="PF22480">
    <property type="entry name" value="DUF6984"/>
    <property type="match status" value="1"/>
</dbReference>
<dbReference type="AlphaFoldDB" id="A0AAJ2TNF9"/>
<evidence type="ECO:0000259" key="1">
    <source>
        <dbReference type="Pfam" id="PF22480"/>
    </source>
</evidence>
<protein>
    <recommendedName>
        <fullName evidence="1">DUF6984 domain-containing protein</fullName>
    </recommendedName>
</protein>
<gene>
    <name evidence="2" type="ORF">U4I38_02255</name>
</gene>
<feature type="domain" description="DUF6984" evidence="1">
    <location>
        <begin position="3"/>
        <end position="101"/>
    </location>
</feature>
<name>A0AAJ2TNF9_STEMA</name>
<reference evidence="2" key="1">
    <citation type="submission" date="2023-12" db="EMBL/GenBank/DDBJ databases">
        <title>'Antibacterial potential of Stenotrophomonas maltophilia cystic fibrosis isolates' (manuscript under preparation).</title>
        <authorList>
            <person name="Crisan C.V."/>
            <person name="Pettis M."/>
            <person name="Goldberg J.B."/>
        </authorList>
    </citation>
    <scope>NUCLEOTIDE SEQUENCE</scope>
    <source>
        <strain evidence="2">CCV129</strain>
    </source>
</reference>
<evidence type="ECO:0000313" key="2">
    <source>
        <dbReference type="EMBL" id="MDZ5763284.1"/>
    </source>
</evidence>
<accession>A0AAJ2TNF9</accession>
<organism evidence="2 3">
    <name type="scientific">Stenotrophomonas maltophilia</name>
    <name type="common">Pseudomonas maltophilia</name>
    <name type="synonym">Xanthomonas maltophilia</name>
    <dbReference type="NCBI Taxonomy" id="40324"/>
    <lineage>
        <taxon>Bacteria</taxon>
        <taxon>Pseudomonadati</taxon>
        <taxon>Pseudomonadota</taxon>
        <taxon>Gammaproteobacteria</taxon>
        <taxon>Lysobacterales</taxon>
        <taxon>Lysobacteraceae</taxon>
        <taxon>Stenotrophomonas</taxon>
        <taxon>Stenotrophomonas maltophilia group</taxon>
    </lineage>
</organism>
<proteinExistence type="predicted"/>
<dbReference type="InterPro" id="IPR054253">
    <property type="entry name" value="DUF6984"/>
</dbReference>
<dbReference type="EMBL" id="JAXRVB010000002">
    <property type="protein sequence ID" value="MDZ5763284.1"/>
    <property type="molecule type" value="Genomic_DNA"/>
</dbReference>
<sequence>MPRFLTPDEVSLIHRLLPETTELSERLLKDLALAQVEDVEVVGFGGVVFLSSTTQVFGSDIATAMLADADGVPVRVTLCLDNHDQLFELELCKVDFSPIIGVDLRRLSASTDTC</sequence>
<comment type="caution">
    <text evidence="2">The sequence shown here is derived from an EMBL/GenBank/DDBJ whole genome shotgun (WGS) entry which is preliminary data.</text>
</comment>